<name>A0A0E9RVN6_ANGAN</name>
<evidence type="ECO:0000313" key="1">
    <source>
        <dbReference type="EMBL" id="JAH32313.1"/>
    </source>
</evidence>
<sequence>MTTPLGAFLQDKLNEINTGYKN</sequence>
<protein>
    <submittedName>
        <fullName evidence="1">Uncharacterized protein</fullName>
    </submittedName>
</protein>
<reference evidence="1" key="2">
    <citation type="journal article" date="2015" name="Fish Shellfish Immunol.">
        <title>Early steps in the European eel (Anguilla anguilla)-Vibrio vulnificus interaction in the gills: Role of the RtxA13 toxin.</title>
        <authorList>
            <person name="Callol A."/>
            <person name="Pajuelo D."/>
            <person name="Ebbesson L."/>
            <person name="Teles M."/>
            <person name="MacKenzie S."/>
            <person name="Amaro C."/>
        </authorList>
    </citation>
    <scope>NUCLEOTIDE SEQUENCE</scope>
</reference>
<organism evidence="1">
    <name type="scientific">Anguilla anguilla</name>
    <name type="common">European freshwater eel</name>
    <name type="synonym">Muraena anguilla</name>
    <dbReference type="NCBI Taxonomy" id="7936"/>
    <lineage>
        <taxon>Eukaryota</taxon>
        <taxon>Metazoa</taxon>
        <taxon>Chordata</taxon>
        <taxon>Craniata</taxon>
        <taxon>Vertebrata</taxon>
        <taxon>Euteleostomi</taxon>
        <taxon>Actinopterygii</taxon>
        <taxon>Neopterygii</taxon>
        <taxon>Teleostei</taxon>
        <taxon>Anguilliformes</taxon>
        <taxon>Anguillidae</taxon>
        <taxon>Anguilla</taxon>
    </lineage>
</organism>
<dbReference type="EMBL" id="GBXM01076264">
    <property type="protein sequence ID" value="JAH32313.1"/>
    <property type="molecule type" value="Transcribed_RNA"/>
</dbReference>
<reference evidence="1" key="1">
    <citation type="submission" date="2014-11" db="EMBL/GenBank/DDBJ databases">
        <authorList>
            <person name="Amaro Gonzalez C."/>
        </authorList>
    </citation>
    <scope>NUCLEOTIDE SEQUENCE</scope>
</reference>
<proteinExistence type="predicted"/>
<accession>A0A0E9RVN6</accession>
<dbReference type="AlphaFoldDB" id="A0A0E9RVN6"/>